<proteinExistence type="predicted"/>
<accession>A0A1G9RPW4</accession>
<organism evidence="1 2">
    <name type="scientific">Actinomyces ruminicola</name>
    <dbReference type="NCBI Taxonomy" id="332524"/>
    <lineage>
        <taxon>Bacteria</taxon>
        <taxon>Bacillati</taxon>
        <taxon>Actinomycetota</taxon>
        <taxon>Actinomycetes</taxon>
        <taxon>Actinomycetales</taxon>
        <taxon>Actinomycetaceae</taxon>
        <taxon>Actinomyces</taxon>
    </lineage>
</organism>
<dbReference type="EMBL" id="FNHU01000001">
    <property type="protein sequence ID" value="SDM25221.1"/>
    <property type="molecule type" value="Genomic_DNA"/>
</dbReference>
<protein>
    <recommendedName>
        <fullName evidence="3">Polyketide cyclase / dehydrase and lipid transport</fullName>
    </recommendedName>
</protein>
<dbReference type="Proteomes" id="UP000199671">
    <property type="component" value="Unassembled WGS sequence"/>
</dbReference>
<evidence type="ECO:0008006" key="3">
    <source>
        <dbReference type="Google" id="ProtNLM"/>
    </source>
</evidence>
<gene>
    <name evidence="1" type="ORF">SAMN04487766_10192</name>
</gene>
<name>A0A1G9RPW4_9ACTO</name>
<reference evidence="1 2" key="1">
    <citation type="submission" date="2016-10" db="EMBL/GenBank/DDBJ databases">
        <authorList>
            <person name="de Groot N.N."/>
        </authorList>
    </citation>
    <scope>NUCLEOTIDE SEQUENCE [LARGE SCALE GENOMIC DNA]</scope>
    <source>
        <strain evidence="1 2">KPR-7B</strain>
    </source>
</reference>
<dbReference type="SUPFAM" id="SSF55961">
    <property type="entry name" value="Bet v1-like"/>
    <property type="match status" value="1"/>
</dbReference>
<evidence type="ECO:0000313" key="1">
    <source>
        <dbReference type="EMBL" id="SDM25221.1"/>
    </source>
</evidence>
<dbReference type="AlphaFoldDB" id="A0A1G9RPW4"/>
<evidence type="ECO:0000313" key="2">
    <source>
        <dbReference type="Proteomes" id="UP000199671"/>
    </source>
</evidence>
<sequence length="221" mass="24461">MTWRCGPVGMLSLWKYGCMSYRSRWIVPIALGAAGVAYVNGRLRPRGDDTEPLPGDEILPYAEIVETHETVLGVPAPEAWPWLAQMGYGRGGFYSFDVLERLAGVGISNADAINPAWQNLVEGDLVRLAEEVALVVARAEPDRCLVLSSEGGCAPAEAGMDFDFTWAFVLTPEEPGSCRLTVRERYVPHTPAARRMVWAARPVARLMTHGMLHGLRRRVRR</sequence>